<keyword evidence="2" id="KW-0853">WD repeat</keyword>
<sequence length="222" mass="24426">MLEPQPIGESSTLLVHRHRPNRLFVVLIFLRVFFQQIKYYPCVQRVISSSNHAGTALVIGCTIGSTHHIGDFKEMSSEGSKGSGFRQLPARRQMRDETVFPVHKGVKTFDFCKDLDLLVTGGLDGPVRMWNPLVPGCTAGVLKGHRAPICYVAICQDRAQIFSVDSKSCVKVWNVVAQTCIGSVSGRCNGLVGSITACAYLPTMQWLCMCADSPVLLVIQNR</sequence>
<dbReference type="Pfam" id="PF00400">
    <property type="entry name" value="WD40"/>
    <property type="match status" value="2"/>
</dbReference>
<dbReference type="SMART" id="SM00320">
    <property type="entry name" value="WD40"/>
    <property type="match status" value="2"/>
</dbReference>
<dbReference type="Proteomes" id="UP000694388">
    <property type="component" value="Unplaced"/>
</dbReference>
<dbReference type="GeneTree" id="ENSGT00940000162967"/>
<organism evidence="3 4">
    <name type="scientific">Eptatretus burgeri</name>
    <name type="common">Inshore hagfish</name>
    <dbReference type="NCBI Taxonomy" id="7764"/>
    <lineage>
        <taxon>Eukaryota</taxon>
        <taxon>Metazoa</taxon>
        <taxon>Chordata</taxon>
        <taxon>Craniata</taxon>
        <taxon>Vertebrata</taxon>
        <taxon>Cyclostomata</taxon>
        <taxon>Myxini</taxon>
        <taxon>Myxiniformes</taxon>
        <taxon>Myxinidae</taxon>
        <taxon>Eptatretinae</taxon>
        <taxon>Eptatretus</taxon>
    </lineage>
</organism>
<dbReference type="PANTHER" id="PTHR44324:SF4">
    <property type="entry name" value="WD40 REPEAT DOMAIN 95"/>
    <property type="match status" value="1"/>
</dbReference>
<dbReference type="AlphaFoldDB" id="A0A8C4PXA2"/>
<dbReference type="PANTHER" id="PTHR44324">
    <property type="entry name" value="WD40 REPEAT DOMAIN 95"/>
    <property type="match status" value="1"/>
</dbReference>
<dbReference type="Ensembl" id="ENSEBUT00000002779.1">
    <property type="protein sequence ID" value="ENSEBUP00000002426.1"/>
    <property type="gene ID" value="ENSEBUG00000001875.1"/>
</dbReference>
<keyword evidence="1" id="KW-0677">Repeat</keyword>
<dbReference type="InterPro" id="IPR001680">
    <property type="entry name" value="WD40_rpt"/>
</dbReference>
<dbReference type="InterPro" id="IPR015943">
    <property type="entry name" value="WD40/YVTN_repeat-like_dom_sf"/>
</dbReference>
<keyword evidence="4" id="KW-1185">Reference proteome</keyword>
<reference evidence="3" key="2">
    <citation type="submission" date="2025-09" db="UniProtKB">
        <authorList>
            <consortium name="Ensembl"/>
        </authorList>
    </citation>
    <scope>IDENTIFICATION</scope>
</reference>
<dbReference type="InterPro" id="IPR051242">
    <property type="entry name" value="WD-EF-hand_domain"/>
</dbReference>
<accession>A0A8C4PXA2</accession>
<evidence type="ECO:0000256" key="1">
    <source>
        <dbReference type="ARBA" id="ARBA00022737"/>
    </source>
</evidence>
<evidence type="ECO:0000313" key="4">
    <source>
        <dbReference type="Proteomes" id="UP000694388"/>
    </source>
</evidence>
<name>A0A8C4PXA2_EPTBU</name>
<feature type="repeat" description="WD" evidence="2">
    <location>
        <begin position="106"/>
        <end position="131"/>
    </location>
</feature>
<evidence type="ECO:0000256" key="2">
    <source>
        <dbReference type="PROSITE-ProRule" id="PRU00221"/>
    </source>
</evidence>
<dbReference type="Gene3D" id="2.130.10.10">
    <property type="entry name" value="YVTN repeat-like/Quinoprotein amine dehydrogenase"/>
    <property type="match status" value="1"/>
</dbReference>
<reference evidence="3" key="1">
    <citation type="submission" date="2025-08" db="UniProtKB">
        <authorList>
            <consortium name="Ensembl"/>
        </authorList>
    </citation>
    <scope>IDENTIFICATION</scope>
</reference>
<proteinExistence type="predicted"/>
<protein>
    <submittedName>
        <fullName evidence="3">Uncharacterized protein</fullName>
    </submittedName>
</protein>
<dbReference type="InterPro" id="IPR036322">
    <property type="entry name" value="WD40_repeat_dom_sf"/>
</dbReference>
<evidence type="ECO:0000313" key="3">
    <source>
        <dbReference type="Ensembl" id="ENSEBUP00000002426.1"/>
    </source>
</evidence>
<dbReference type="PROSITE" id="PS50082">
    <property type="entry name" value="WD_REPEATS_2"/>
    <property type="match status" value="1"/>
</dbReference>
<dbReference type="SUPFAM" id="SSF50978">
    <property type="entry name" value="WD40 repeat-like"/>
    <property type="match status" value="1"/>
</dbReference>